<dbReference type="Proteomes" id="UP000695007">
    <property type="component" value="Unplaced"/>
</dbReference>
<name>A0AAJ6YJQ6_9HYME</name>
<accession>A0AAJ6YJQ6</accession>
<evidence type="ECO:0000313" key="2">
    <source>
        <dbReference type="Proteomes" id="UP000695007"/>
    </source>
</evidence>
<dbReference type="RefSeq" id="XP_011499331.1">
    <property type="nucleotide sequence ID" value="XM_011501029.1"/>
</dbReference>
<evidence type="ECO:0000313" key="3">
    <source>
        <dbReference type="RefSeq" id="XP_011499331.1"/>
    </source>
</evidence>
<dbReference type="AlphaFoldDB" id="A0AAJ6YJQ6"/>
<feature type="region of interest" description="Disordered" evidence="1">
    <location>
        <begin position="294"/>
        <end position="325"/>
    </location>
</feature>
<feature type="compositionally biased region" description="Low complexity" evidence="1">
    <location>
        <begin position="294"/>
        <end position="306"/>
    </location>
</feature>
<sequence length="396" mass="44789">MVIPSSDHSIPKLYQVENMKIFLLTVVILAFSHGAPNYKTKRDILPGDPRFGTDYHHQHHRLQPLSIDVNHFSQYLPPSAQFDNVEETKQNLELPSTSYGVPFRQEHQVSTQVSTPNNKYLSYGTPSFNHGDIAPQLHHVEHQFVNQVPATLVQAQSNIATPVAVPHTTYGVQHQQQQVHSLQHEMQLNNEQVQHFQHHSEQIHQPASFYGAPVSQQQHYTNAQLVHQFGPTEVQSSQQEQHHQQIQQVHQVHQPMTVHGFPVPQQHEHVQAVQQFTPIVAQSNQQQHYEQFQHIPHQAQQSQQPSLIYGNPLQGNQQQVSHAHSASIDNEKLVFEAPIQSIEVSQSHLVENIPTPSSSVNVDNDTVTISAVEAKESVFGGYKYTQPTSSNGGYVY</sequence>
<reference evidence="3" key="1">
    <citation type="submission" date="2025-08" db="UniProtKB">
        <authorList>
            <consortium name="RefSeq"/>
        </authorList>
    </citation>
    <scope>IDENTIFICATION</scope>
</reference>
<gene>
    <name evidence="3" type="primary">LOC105363362</name>
</gene>
<protein>
    <submittedName>
        <fullName evidence="3">G-box-binding factor-like</fullName>
    </submittedName>
</protein>
<dbReference type="KEGG" id="csol:105363362"/>
<dbReference type="GeneID" id="105363362"/>
<keyword evidence="2" id="KW-1185">Reference proteome</keyword>
<evidence type="ECO:0000256" key="1">
    <source>
        <dbReference type="SAM" id="MobiDB-lite"/>
    </source>
</evidence>
<organism evidence="2 3">
    <name type="scientific">Ceratosolen solmsi marchali</name>
    <dbReference type="NCBI Taxonomy" id="326594"/>
    <lineage>
        <taxon>Eukaryota</taxon>
        <taxon>Metazoa</taxon>
        <taxon>Ecdysozoa</taxon>
        <taxon>Arthropoda</taxon>
        <taxon>Hexapoda</taxon>
        <taxon>Insecta</taxon>
        <taxon>Pterygota</taxon>
        <taxon>Neoptera</taxon>
        <taxon>Endopterygota</taxon>
        <taxon>Hymenoptera</taxon>
        <taxon>Apocrita</taxon>
        <taxon>Proctotrupomorpha</taxon>
        <taxon>Chalcidoidea</taxon>
        <taxon>Agaonidae</taxon>
        <taxon>Agaoninae</taxon>
        <taxon>Ceratosolen</taxon>
    </lineage>
</organism>
<feature type="compositionally biased region" description="Polar residues" evidence="1">
    <location>
        <begin position="313"/>
        <end position="325"/>
    </location>
</feature>
<proteinExistence type="predicted"/>